<comment type="caution">
    <text evidence="1">The sequence shown here is derived from an EMBL/GenBank/DDBJ whole genome shotgun (WGS) entry which is preliminary data.</text>
</comment>
<accession>A0ABT8FML3</accession>
<evidence type="ECO:0000313" key="2">
    <source>
        <dbReference type="Proteomes" id="UP001168620"/>
    </source>
</evidence>
<dbReference type="EMBL" id="JAUHJQ010000081">
    <property type="protein sequence ID" value="MDN4175909.1"/>
    <property type="molecule type" value="Genomic_DNA"/>
</dbReference>
<name>A0ABT8FML3_9ACTN</name>
<sequence length="76" mass="7999">LVGLFDDPDSSLTELPVVLLPLLWHLDPHCRCLYGPGGTSVAGTSMVAVVATATTARAKLRFISNLLSEGLLALHS</sequence>
<gene>
    <name evidence="1" type="ORF">QWY28_23380</name>
</gene>
<dbReference type="Proteomes" id="UP001168620">
    <property type="component" value="Unassembled WGS sequence"/>
</dbReference>
<feature type="non-terminal residue" evidence="1">
    <location>
        <position position="1"/>
    </location>
</feature>
<organism evidence="1 2">
    <name type="scientific">Nocardioides oceani</name>
    <dbReference type="NCBI Taxonomy" id="3058369"/>
    <lineage>
        <taxon>Bacteria</taxon>
        <taxon>Bacillati</taxon>
        <taxon>Actinomycetota</taxon>
        <taxon>Actinomycetes</taxon>
        <taxon>Propionibacteriales</taxon>
        <taxon>Nocardioidaceae</taxon>
        <taxon>Nocardioides</taxon>
    </lineage>
</organism>
<keyword evidence="2" id="KW-1185">Reference proteome</keyword>
<evidence type="ECO:0000313" key="1">
    <source>
        <dbReference type="EMBL" id="MDN4175909.1"/>
    </source>
</evidence>
<dbReference type="RefSeq" id="WP_300955313.1">
    <property type="nucleotide sequence ID" value="NZ_JAUHJQ010000081.1"/>
</dbReference>
<reference evidence="1" key="1">
    <citation type="submission" date="2023-06" db="EMBL/GenBank/DDBJ databases">
        <title>Draft genome sequence of Nocardioides sp. SOB77.</title>
        <authorList>
            <person name="Zhang G."/>
        </authorList>
    </citation>
    <scope>NUCLEOTIDE SEQUENCE</scope>
    <source>
        <strain evidence="1">SOB77</strain>
    </source>
</reference>
<protein>
    <submittedName>
        <fullName evidence="1">Uncharacterized protein</fullName>
    </submittedName>
</protein>
<proteinExistence type="predicted"/>